<dbReference type="PANTHER" id="PTHR42034:SF1">
    <property type="entry name" value="CONDENSATION DOMAIN-CONTAINING PROTEIN"/>
    <property type="match status" value="1"/>
</dbReference>
<sequence length="534" mass="58871">MANTKNTQKDEDGHGKFQWHCHTPGLWERNIDEAEQFYSSVAQLTREAGAGCFLVTACVNLRVAAPENVTHNKANDRIESAIRKAWLSLRYEYPTLASWTEYDGETDEWTKFYSPLSSLDQDSYDEQQRWLSSTLITIDSDMTGIEWLNDDPPLFGRSTVYVLRPYTTCVGDYTHLRRTLLLRCPHEITDGIGILHLLKQLVAHAARAFELEDEYTTPVFGHETKNLSLPLRIAASLPAAPNAGQCSHFDALKAKNTSLQTSMPLLGLPLSAEKGAIGKRQYMPLSLSNNLSARVLSECKARGISVTHAFSAALILVLRDVQPQGEQALSMRYYNHALINLRHVCQPPYNTEAHAAAVYHMLSAQAISVDVLVPALNQEVEARVQEFAAVSDQVRSFFASARGSDSASLMDLVAVSPLMWASMTPPSKRTVEKMSSPAKPEHNAPPLYSPVSISSIGNITSIILPMHGALVVSEAWVAAESMGPGVGLFLGTYEATSTVVASFDSNWHSNQYMGKFLERIVKQMVEGLGLNEEG</sequence>
<gene>
    <name evidence="1" type="ORF">G7Z17_g7669</name>
</gene>
<dbReference type="Gene3D" id="3.30.559.10">
    <property type="entry name" value="Chloramphenicol acetyltransferase-like domain"/>
    <property type="match status" value="1"/>
</dbReference>
<dbReference type="EMBL" id="JAANBB010000176">
    <property type="protein sequence ID" value="KAF7547520.1"/>
    <property type="molecule type" value="Genomic_DNA"/>
</dbReference>
<dbReference type="Proteomes" id="UP000722485">
    <property type="component" value="Unassembled WGS sequence"/>
</dbReference>
<organism evidence="1 2">
    <name type="scientific">Cylindrodendrum hubeiense</name>
    <dbReference type="NCBI Taxonomy" id="595255"/>
    <lineage>
        <taxon>Eukaryota</taxon>
        <taxon>Fungi</taxon>
        <taxon>Dikarya</taxon>
        <taxon>Ascomycota</taxon>
        <taxon>Pezizomycotina</taxon>
        <taxon>Sordariomycetes</taxon>
        <taxon>Hypocreomycetidae</taxon>
        <taxon>Hypocreales</taxon>
        <taxon>Nectriaceae</taxon>
        <taxon>Cylindrodendrum</taxon>
    </lineage>
</organism>
<proteinExistence type="predicted"/>
<dbReference type="OrthoDB" id="2548233at2759"/>
<dbReference type="AlphaFoldDB" id="A0A9P5HA24"/>
<comment type="caution">
    <text evidence="1">The sequence shown here is derived from an EMBL/GenBank/DDBJ whole genome shotgun (WGS) entry which is preliminary data.</text>
</comment>
<accession>A0A9P5HA24</accession>
<dbReference type="InterPro" id="IPR023213">
    <property type="entry name" value="CAT-like_dom_sf"/>
</dbReference>
<keyword evidence="2" id="KW-1185">Reference proteome</keyword>
<dbReference type="PANTHER" id="PTHR42034">
    <property type="entry name" value="CHROMOSOME 7, WHOLE GENOME SHOTGUN SEQUENCE-RELATED"/>
    <property type="match status" value="1"/>
</dbReference>
<protein>
    <submittedName>
        <fullName evidence="1">Uncharacterized protein</fullName>
    </submittedName>
</protein>
<name>A0A9P5HA24_9HYPO</name>
<evidence type="ECO:0000313" key="2">
    <source>
        <dbReference type="Proteomes" id="UP000722485"/>
    </source>
</evidence>
<evidence type="ECO:0000313" key="1">
    <source>
        <dbReference type="EMBL" id="KAF7547520.1"/>
    </source>
</evidence>
<reference evidence="1" key="1">
    <citation type="submission" date="2020-03" db="EMBL/GenBank/DDBJ databases">
        <title>Draft Genome Sequence of Cylindrodendrum hubeiense.</title>
        <authorList>
            <person name="Buettner E."/>
            <person name="Kellner H."/>
        </authorList>
    </citation>
    <scope>NUCLEOTIDE SEQUENCE</scope>
    <source>
        <strain evidence="1">IHI 201604</strain>
    </source>
</reference>
<dbReference type="Gene3D" id="3.30.559.30">
    <property type="entry name" value="Nonribosomal peptide synthetase, condensation domain"/>
    <property type="match status" value="1"/>
</dbReference>